<accession>A0A645HVP7</accession>
<gene>
    <name evidence="1" type="ORF">SDC9_190203</name>
</gene>
<dbReference type="AlphaFoldDB" id="A0A645HVP7"/>
<proteinExistence type="predicted"/>
<dbReference type="EMBL" id="VSSQ01100520">
    <property type="protein sequence ID" value="MPN42646.1"/>
    <property type="molecule type" value="Genomic_DNA"/>
</dbReference>
<organism evidence="1">
    <name type="scientific">bioreactor metagenome</name>
    <dbReference type="NCBI Taxonomy" id="1076179"/>
    <lineage>
        <taxon>unclassified sequences</taxon>
        <taxon>metagenomes</taxon>
        <taxon>ecological metagenomes</taxon>
    </lineage>
</organism>
<name>A0A645HVP7_9ZZZZ</name>
<comment type="caution">
    <text evidence="1">The sequence shown here is derived from an EMBL/GenBank/DDBJ whole genome shotgun (WGS) entry which is preliminary data.</text>
</comment>
<reference evidence="1" key="1">
    <citation type="submission" date="2019-08" db="EMBL/GenBank/DDBJ databases">
        <authorList>
            <person name="Kucharzyk K."/>
            <person name="Murdoch R.W."/>
            <person name="Higgins S."/>
            <person name="Loffler F."/>
        </authorList>
    </citation>
    <scope>NUCLEOTIDE SEQUENCE</scope>
</reference>
<protein>
    <submittedName>
        <fullName evidence="1">Uncharacterized protein</fullName>
    </submittedName>
</protein>
<evidence type="ECO:0000313" key="1">
    <source>
        <dbReference type="EMBL" id="MPN42646.1"/>
    </source>
</evidence>
<sequence>MAEIGNLKVHIVNYSRTRDIYIAYRKAGYSKKFYGANASEILLHKAAKAAFDVLPTKKISTVKVLQAEYETRLAEKKKAYVNYAAARKEMKGLLTAKANIDRLLDIIPEQLRKENKQPQR</sequence>